<name>A0A381YB00_9ZZZZ</name>
<proteinExistence type="predicted"/>
<dbReference type="EMBL" id="UINC01017812">
    <property type="protein sequence ID" value="SVA74259.1"/>
    <property type="molecule type" value="Genomic_DNA"/>
</dbReference>
<reference evidence="1" key="1">
    <citation type="submission" date="2018-05" db="EMBL/GenBank/DDBJ databases">
        <authorList>
            <person name="Lanie J.A."/>
            <person name="Ng W.-L."/>
            <person name="Kazmierczak K.M."/>
            <person name="Andrzejewski T.M."/>
            <person name="Davidsen T.M."/>
            <person name="Wayne K.J."/>
            <person name="Tettelin H."/>
            <person name="Glass J.I."/>
            <person name="Rusch D."/>
            <person name="Podicherti R."/>
            <person name="Tsui H.-C.T."/>
            <person name="Winkler M.E."/>
        </authorList>
    </citation>
    <scope>NUCLEOTIDE SEQUENCE</scope>
</reference>
<dbReference type="AlphaFoldDB" id="A0A381YB00"/>
<accession>A0A381YB00</accession>
<gene>
    <name evidence="1" type="ORF">METZ01_LOCUS127113</name>
</gene>
<sequence length="32" mass="3810">MIVNILTDYIYDDKLGIYRVNYNYSNSVSTVY</sequence>
<organism evidence="1">
    <name type="scientific">marine metagenome</name>
    <dbReference type="NCBI Taxonomy" id="408172"/>
    <lineage>
        <taxon>unclassified sequences</taxon>
        <taxon>metagenomes</taxon>
        <taxon>ecological metagenomes</taxon>
    </lineage>
</organism>
<evidence type="ECO:0000313" key="1">
    <source>
        <dbReference type="EMBL" id="SVA74259.1"/>
    </source>
</evidence>
<protein>
    <submittedName>
        <fullName evidence="1">Uncharacterized protein</fullName>
    </submittedName>
</protein>